<keyword evidence="2" id="KW-1185">Reference proteome</keyword>
<dbReference type="GeneID" id="22112137"/>
<evidence type="ECO:0000313" key="2">
    <source>
        <dbReference type="Proteomes" id="UP000028860"/>
    </source>
</evidence>
<protein>
    <submittedName>
        <fullName evidence="1">Structural protein</fullName>
    </submittedName>
</protein>
<sequence length="54" mass="6269">MFDRFHEDGEIIHEPVYLCNDCGEESPHSELFHICCSECDALCPYCESDDLEEL</sequence>
<gene>
    <name evidence="1" type="ORF">vB_AbaP_Acibel007_5</name>
</gene>
<dbReference type="Proteomes" id="UP000028860">
    <property type="component" value="Segment"/>
</dbReference>
<proteinExistence type="predicted"/>
<dbReference type="RefSeq" id="YP_009103216.1">
    <property type="nucleotide sequence ID" value="NC_025457.1"/>
</dbReference>
<dbReference type="KEGG" id="vg:22112137"/>
<reference evidence="1 2" key="1">
    <citation type="journal article" date="2014" name="PLoS ONE">
        <title>Characterization of Newly Isolated Lytic Bacteriophages Active against Acinetobacter baumannii.</title>
        <authorList>
            <person name="Merabishvili M."/>
            <person name="Vandenheuvel D."/>
            <person name="Kropinski A.M."/>
            <person name="Mast J."/>
            <person name="De Vos D."/>
            <person name="Verbeken G."/>
            <person name="Noben J.P."/>
            <person name="Lavigne R."/>
            <person name="Vaneechoutte M."/>
            <person name="Pirnay J.P."/>
        </authorList>
    </citation>
    <scope>NUCLEOTIDE SEQUENCE [LARGE SCALE GENOMIC DNA]</scope>
</reference>
<dbReference type="EMBL" id="KJ473423">
    <property type="protein sequence ID" value="AHY26776.1"/>
    <property type="molecule type" value="Genomic_DNA"/>
</dbReference>
<organism evidence="1 2">
    <name type="scientific">Acinetobacter phage vB_AbaP_Acibel007</name>
    <dbReference type="NCBI Taxonomy" id="1481187"/>
    <lineage>
        <taxon>Viruses</taxon>
        <taxon>Duplodnaviria</taxon>
        <taxon>Heunggongvirae</taxon>
        <taxon>Uroviricota</taxon>
        <taxon>Caudoviricetes</taxon>
        <taxon>Autographivirales</taxon>
        <taxon>Autoscriptoviridae</taxon>
        <taxon>Beijerinckvirinae</taxon>
        <taxon>Daemvirus</taxon>
        <taxon>Daemvirus acibel007</taxon>
    </lineage>
</organism>
<accession>A0A075DXY0</accession>
<name>A0A075DXY0_9CAUD</name>
<evidence type="ECO:0000313" key="1">
    <source>
        <dbReference type="EMBL" id="AHY26776.1"/>
    </source>
</evidence>